<protein>
    <submittedName>
        <fullName evidence="1">Uncharacterized protein</fullName>
    </submittedName>
</protein>
<gene>
    <name evidence="1" type="ORF">CIRG_09431</name>
</gene>
<sequence length="121" mass="12883">MLISKEIAAKSAGGQGLSHCGLALGAESPCGTWIPQLACKVGLPPRPLGYSKGLRTGYWSVRGLSETESNGAITDWNSLFRDLPTVPDEAIVASCIWHDNFHVDNVFGLVIRDFVPAASIS</sequence>
<dbReference type="Proteomes" id="UP000054565">
    <property type="component" value="Unassembled WGS sequence"/>
</dbReference>
<reference evidence="2" key="1">
    <citation type="journal article" date="2010" name="Genome Res.">
        <title>Population genomic sequencing of Coccidioides fungi reveals recent hybridization and transposon control.</title>
        <authorList>
            <person name="Neafsey D.E."/>
            <person name="Barker B.M."/>
            <person name="Sharpton T.J."/>
            <person name="Stajich J.E."/>
            <person name="Park D.J."/>
            <person name="Whiston E."/>
            <person name="Hung C.-Y."/>
            <person name="McMahan C."/>
            <person name="White J."/>
            <person name="Sykes S."/>
            <person name="Heiman D."/>
            <person name="Young S."/>
            <person name="Zeng Q."/>
            <person name="Abouelleil A."/>
            <person name="Aftuck L."/>
            <person name="Bessette D."/>
            <person name="Brown A."/>
            <person name="FitzGerald M."/>
            <person name="Lui A."/>
            <person name="Macdonald J.P."/>
            <person name="Priest M."/>
            <person name="Orbach M.J."/>
            <person name="Galgiani J.N."/>
            <person name="Kirkland T.N."/>
            <person name="Cole G.T."/>
            <person name="Birren B.W."/>
            <person name="Henn M.R."/>
            <person name="Taylor J.W."/>
            <person name="Rounsley S.D."/>
        </authorList>
    </citation>
    <scope>NUCLEOTIDE SEQUENCE [LARGE SCALE GENOMIC DNA]</scope>
    <source>
        <strain evidence="2">RMSCC 2394</strain>
    </source>
</reference>
<dbReference type="EMBL" id="DS028099">
    <property type="protein sequence ID" value="KMP09261.1"/>
    <property type="molecule type" value="Genomic_DNA"/>
</dbReference>
<name>A0A0J6YKT6_COCIT</name>
<evidence type="ECO:0000313" key="1">
    <source>
        <dbReference type="EMBL" id="KMP09261.1"/>
    </source>
</evidence>
<accession>A0A0J6YKT6</accession>
<evidence type="ECO:0000313" key="2">
    <source>
        <dbReference type="Proteomes" id="UP000054565"/>
    </source>
</evidence>
<proteinExistence type="predicted"/>
<organism evidence="1 2">
    <name type="scientific">Coccidioides immitis RMSCC 2394</name>
    <dbReference type="NCBI Taxonomy" id="404692"/>
    <lineage>
        <taxon>Eukaryota</taxon>
        <taxon>Fungi</taxon>
        <taxon>Dikarya</taxon>
        <taxon>Ascomycota</taxon>
        <taxon>Pezizomycotina</taxon>
        <taxon>Eurotiomycetes</taxon>
        <taxon>Eurotiomycetidae</taxon>
        <taxon>Onygenales</taxon>
        <taxon>Onygenaceae</taxon>
        <taxon>Coccidioides</taxon>
    </lineage>
</organism>
<dbReference type="AlphaFoldDB" id="A0A0J6YKT6"/>